<sequence>MDIMPFMVAESAQPRVPGHPRFRKTTNARSGGRVTFPDVNAPLRSDTSFRERKNIQHHRTNRIRSVVEDVIDDPTVDVHLDYMHLVCIDSLKKLTPFDNIPLCPENFLAVSAFGEHIRQYVPSDFLRKPHSAKELPRWKATELRLDLLYFCPIKYKPFLTKNMLLHVTLRLLLERDSCQDDAEYANELLSIFI</sequence>
<proteinExistence type="predicted"/>
<gene>
    <name evidence="1" type="ORF">APZ42_020972</name>
</gene>
<protein>
    <submittedName>
        <fullName evidence="1">Uncharacterized protein</fullName>
    </submittedName>
</protein>
<dbReference type="OrthoDB" id="6359149at2759"/>
<dbReference type="PANTHER" id="PTHR33053">
    <property type="entry name" value="PROTEIN, PUTATIVE-RELATED"/>
    <property type="match status" value="1"/>
</dbReference>
<keyword evidence="2" id="KW-1185">Reference proteome</keyword>
<name>A0A164X2U9_9CRUS</name>
<reference evidence="1 2" key="1">
    <citation type="submission" date="2016-03" db="EMBL/GenBank/DDBJ databases">
        <title>EvidentialGene: Evidence-directed Construction of Genes on Genomes.</title>
        <authorList>
            <person name="Gilbert D.G."/>
            <person name="Choi J.-H."/>
            <person name="Mockaitis K."/>
            <person name="Colbourne J."/>
            <person name="Pfrender M."/>
        </authorList>
    </citation>
    <scope>NUCLEOTIDE SEQUENCE [LARGE SCALE GENOMIC DNA]</scope>
    <source>
        <strain evidence="1 2">Xinb3</strain>
        <tissue evidence="1">Complete organism</tissue>
    </source>
</reference>
<comment type="caution">
    <text evidence="1">The sequence shown here is derived from an EMBL/GenBank/DDBJ whole genome shotgun (WGS) entry which is preliminary data.</text>
</comment>
<dbReference type="PANTHER" id="PTHR33053:SF9">
    <property type="entry name" value="AGAP000105-PA"/>
    <property type="match status" value="1"/>
</dbReference>
<dbReference type="Proteomes" id="UP000076858">
    <property type="component" value="Unassembled WGS sequence"/>
</dbReference>
<evidence type="ECO:0000313" key="2">
    <source>
        <dbReference type="Proteomes" id="UP000076858"/>
    </source>
</evidence>
<evidence type="ECO:0000313" key="1">
    <source>
        <dbReference type="EMBL" id="KZS13816.1"/>
    </source>
</evidence>
<dbReference type="AlphaFoldDB" id="A0A164X2U9"/>
<accession>A0A164X2U9</accession>
<organism evidence="1 2">
    <name type="scientific">Daphnia magna</name>
    <dbReference type="NCBI Taxonomy" id="35525"/>
    <lineage>
        <taxon>Eukaryota</taxon>
        <taxon>Metazoa</taxon>
        <taxon>Ecdysozoa</taxon>
        <taxon>Arthropoda</taxon>
        <taxon>Crustacea</taxon>
        <taxon>Branchiopoda</taxon>
        <taxon>Diplostraca</taxon>
        <taxon>Cladocera</taxon>
        <taxon>Anomopoda</taxon>
        <taxon>Daphniidae</taxon>
        <taxon>Daphnia</taxon>
    </lineage>
</organism>
<dbReference type="EMBL" id="LRGB01001027">
    <property type="protein sequence ID" value="KZS13816.1"/>
    <property type="molecule type" value="Genomic_DNA"/>
</dbReference>